<accession>A0A0D3JSV2</accession>
<dbReference type="HOGENOM" id="CLU_434415_0_0_1"/>
<reference evidence="3" key="2">
    <citation type="submission" date="2024-10" db="UniProtKB">
        <authorList>
            <consortium name="EnsemblProtists"/>
        </authorList>
    </citation>
    <scope>IDENTIFICATION</scope>
</reference>
<dbReference type="eggNOG" id="KOG1021">
    <property type="taxonomic scope" value="Eukaryota"/>
</dbReference>
<dbReference type="PANTHER" id="PTHR11062:SF117">
    <property type="entry name" value="XYLOGLUCAN-SPECIFIC GALACTURONOSYLTRANSFERASE 1"/>
    <property type="match status" value="1"/>
</dbReference>
<dbReference type="PANTHER" id="PTHR11062">
    <property type="entry name" value="EXOSTOSIN HEPARAN SULFATE GLYCOSYLTRANSFERASE -RELATED"/>
    <property type="match status" value="1"/>
</dbReference>
<sequence>MTDSGDRDSITCRATVDAASAGGALLQAYQEAGQERRQVVPEWQQVVLVLRSSAAGADGVALNRPLAARGNRQLAELLLRQTGEAEALALAGPLLAAFGDDLCAYLGGPSGQEEDGLLVHGDGSLEGRASPLAFRWFLGRHTGLTTDEGVWRAVACARPCLGLPKPLWHEVMELCGGECATLSRLETPSGAMTCRSATSLPLRPESTAVEAEVSLGTAAACGDVAVHVVPDLPVPLANRSCAHGSSSSCIRGACCTPSGNGWNSLNLCRAGESACLGKPLNLAASANSPVASLTRETNEYLLAAHFKERLAACSVAPERADLVLVPYLVGELKALRSLGAATVDGSYDARIRSHLAQTAAWRRCGGCDHVLVLSHDVVFLRRRSFATGFGFRPGDGFWSNVTMLSICADPRVPQSFGVPYPSFVHASGPEDMAAWSRFVLGRQRHRRLMLVSGRHGTIGRDHGRSRIMHGCQHDESCHLHSCDGKHACEPQKVAALYLDSVFCLQPPGDAVCRRGVWDALLSGCIPVTFPAMGAGMMPGASLTRIYPWFLPPGTPALVEADDYRDAAEKVRSMPDAEMRERQHAIAELLPRLAYATSFAAGEDAVATALRSARERVRALRARRENRGSFL</sequence>
<dbReference type="KEGG" id="ehx:EMIHUDRAFT_205694"/>
<proteinExistence type="inferred from homology"/>
<dbReference type="InterPro" id="IPR004263">
    <property type="entry name" value="Exostosin"/>
</dbReference>
<dbReference type="RefSeq" id="XP_005779016.1">
    <property type="nucleotide sequence ID" value="XM_005778959.1"/>
</dbReference>
<reference evidence="4" key="1">
    <citation type="journal article" date="2013" name="Nature">
        <title>Pan genome of the phytoplankton Emiliania underpins its global distribution.</title>
        <authorList>
            <person name="Read B.A."/>
            <person name="Kegel J."/>
            <person name="Klute M.J."/>
            <person name="Kuo A."/>
            <person name="Lefebvre S.C."/>
            <person name="Maumus F."/>
            <person name="Mayer C."/>
            <person name="Miller J."/>
            <person name="Monier A."/>
            <person name="Salamov A."/>
            <person name="Young J."/>
            <person name="Aguilar M."/>
            <person name="Claverie J.M."/>
            <person name="Frickenhaus S."/>
            <person name="Gonzalez K."/>
            <person name="Herman E.K."/>
            <person name="Lin Y.C."/>
            <person name="Napier J."/>
            <person name="Ogata H."/>
            <person name="Sarno A.F."/>
            <person name="Shmutz J."/>
            <person name="Schroeder D."/>
            <person name="de Vargas C."/>
            <person name="Verret F."/>
            <person name="von Dassow P."/>
            <person name="Valentin K."/>
            <person name="Van de Peer Y."/>
            <person name="Wheeler G."/>
            <person name="Dacks J.B."/>
            <person name="Delwiche C.F."/>
            <person name="Dyhrman S.T."/>
            <person name="Glockner G."/>
            <person name="John U."/>
            <person name="Richards T."/>
            <person name="Worden A.Z."/>
            <person name="Zhang X."/>
            <person name="Grigoriev I.V."/>
            <person name="Allen A.E."/>
            <person name="Bidle K."/>
            <person name="Borodovsky M."/>
            <person name="Bowler C."/>
            <person name="Brownlee C."/>
            <person name="Cock J.M."/>
            <person name="Elias M."/>
            <person name="Gladyshev V.N."/>
            <person name="Groth M."/>
            <person name="Guda C."/>
            <person name="Hadaegh A."/>
            <person name="Iglesias-Rodriguez M.D."/>
            <person name="Jenkins J."/>
            <person name="Jones B.M."/>
            <person name="Lawson T."/>
            <person name="Leese F."/>
            <person name="Lindquist E."/>
            <person name="Lobanov A."/>
            <person name="Lomsadze A."/>
            <person name="Malik S.B."/>
            <person name="Marsh M.E."/>
            <person name="Mackinder L."/>
            <person name="Mock T."/>
            <person name="Mueller-Roeber B."/>
            <person name="Pagarete A."/>
            <person name="Parker M."/>
            <person name="Probert I."/>
            <person name="Quesneville H."/>
            <person name="Raines C."/>
            <person name="Rensing S.A."/>
            <person name="Riano-Pachon D.M."/>
            <person name="Richier S."/>
            <person name="Rokitta S."/>
            <person name="Shiraiwa Y."/>
            <person name="Soanes D.M."/>
            <person name="van der Giezen M."/>
            <person name="Wahlund T.M."/>
            <person name="Williams B."/>
            <person name="Wilson W."/>
            <person name="Wolfe G."/>
            <person name="Wurch L.L."/>
        </authorList>
    </citation>
    <scope>NUCLEOTIDE SEQUENCE</scope>
</reference>
<dbReference type="PaxDb" id="2903-EOD26587"/>
<dbReference type="Pfam" id="PF03016">
    <property type="entry name" value="Exostosin_GT47"/>
    <property type="match status" value="1"/>
</dbReference>
<evidence type="ECO:0000313" key="3">
    <source>
        <dbReference type="EnsemblProtists" id="EOD26587"/>
    </source>
</evidence>
<keyword evidence="4" id="KW-1185">Reference proteome</keyword>
<organism evidence="3 4">
    <name type="scientific">Emiliania huxleyi (strain CCMP1516)</name>
    <dbReference type="NCBI Taxonomy" id="280463"/>
    <lineage>
        <taxon>Eukaryota</taxon>
        <taxon>Haptista</taxon>
        <taxon>Haptophyta</taxon>
        <taxon>Prymnesiophyceae</taxon>
        <taxon>Isochrysidales</taxon>
        <taxon>Noelaerhabdaceae</taxon>
        <taxon>Emiliania</taxon>
    </lineage>
</organism>
<protein>
    <recommendedName>
        <fullName evidence="2">Exostosin GT47 domain-containing protein</fullName>
    </recommendedName>
</protein>
<dbReference type="EnsemblProtists" id="EOD26587">
    <property type="protein sequence ID" value="EOD26587"/>
    <property type="gene ID" value="EMIHUDRAFT_205694"/>
</dbReference>
<dbReference type="Proteomes" id="UP000013827">
    <property type="component" value="Unassembled WGS sequence"/>
</dbReference>
<comment type="similarity">
    <text evidence="1">Belongs to the glycosyltransferase 47 family.</text>
</comment>
<dbReference type="InterPro" id="IPR040911">
    <property type="entry name" value="Exostosin_GT47"/>
</dbReference>
<evidence type="ECO:0000313" key="4">
    <source>
        <dbReference type="Proteomes" id="UP000013827"/>
    </source>
</evidence>
<dbReference type="GO" id="GO:0016757">
    <property type="term" value="F:glycosyltransferase activity"/>
    <property type="evidence" value="ECO:0007669"/>
    <property type="project" value="InterPro"/>
</dbReference>
<dbReference type="AlphaFoldDB" id="A0A0D3JSV2"/>
<evidence type="ECO:0000259" key="2">
    <source>
        <dbReference type="Pfam" id="PF03016"/>
    </source>
</evidence>
<name>A0A0D3JSV2_EMIH1</name>
<evidence type="ECO:0000256" key="1">
    <source>
        <dbReference type="ARBA" id="ARBA00010271"/>
    </source>
</evidence>
<dbReference type="GeneID" id="17272133"/>
<dbReference type="STRING" id="2903.R1CV75"/>
<feature type="domain" description="Exostosin GT47" evidence="2">
    <location>
        <begin position="299"/>
        <end position="529"/>
    </location>
</feature>